<dbReference type="InterPro" id="IPR012337">
    <property type="entry name" value="RNaseH-like_sf"/>
</dbReference>
<organism evidence="2 3">
    <name type="scientific">Sphingobacterium bovistauri</name>
    <dbReference type="NCBI Taxonomy" id="2781959"/>
    <lineage>
        <taxon>Bacteria</taxon>
        <taxon>Pseudomonadati</taxon>
        <taxon>Bacteroidota</taxon>
        <taxon>Sphingobacteriia</taxon>
        <taxon>Sphingobacteriales</taxon>
        <taxon>Sphingobacteriaceae</taxon>
        <taxon>Sphingobacterium</taxon>
    </lineage>
</organism>
<keyword evidence="2" id="KW-0378">Hydrolase</keyword>
<feature type="domain" description="Exonuclease" evidence="1">
    <location>
        <begin position="5"/>
        <end position="191"/>
    </location>
</feature>
<name>A0ABS7Z771_9SPHI</name>
<evidence type="ECO:0000259" key="1">
    <source>
        <dbReference type="SMART" id="SM00479"/>
    </source>
</evidence>
<proteinExistence type="predicted"/>
<accession>A0ABS7Z771</accession>
<dbReference type="Gene3D" id="3.30.420.10">
    <property type="entry name" value="Ribonuclease H-like superfamily/Ribonuclease H"/>
    <property type="match status" value="1"/>
</dbReference>
<dbReference type="SMART" id="SM00479">
    <property type="entry name" value="EXOIII"/>
    <property type="match status" value="1"/>
</dbReference>
<dbReference type="CDD" id="cd06127">
    <property type="entry name" value="DEDDh"/>
    <property type="match status" value="1"/>
</dbReference>
<dbReference type="Proteomes" id="UP001165302">
    <property type="component" value="Unassembled WGS sequence"/>
</dbReference>
<keyword evidence="3" id="KW-1185">Reference proteome</keyword>
<evidence type="ECO:0000313" key="2">
    <source>
        <dbReference type="EMBL" id="MCA5005447.1"/>
    </source>
</evidence>
<protein>
    <submittedName>
        <fullName evidence="2">3'-5' exonuclease</fullName>
    </submittedName>
</protein>
<dbReference type="Pfam" id="PF00929">
    <property type="entry name" value="RNase_T"/>
    <property type="match status" value="1"/>
</dbReference>
<dbReference type="InterPro" id="IPR013520">
    <property type="entry name" value="Ribonucl_H"/>
</dbReference>
<reference evidence="2" key="1">
    <citation type="submission" date="2020-10" db="EMBL/GenBank/DDBJ databases">
        <authorList>
            <person name="Lu T."/>
            <person name="Wang Q."/>
            <person name="Han X."/>
        </authorList>
    </citation>
    <scope>NUCLEOTIDE SEQUENCE</scope>
    <source>
        <strain evidence="2">WQ 366</strain>
    </source>
</reference>
<comment type="caution">
    <text evidence="2">The sequence shown here is derived from an EMBL/GenBank/DDBJ whole genome shotgun (WGS) entry which is preliminary data.</text>
</comment>
<dbReference type="EMBL" id="JADEYP010000016">
    <property type="protein sequence ID" value="MCA5005447.1"/>
    <property type="molecule type" value="Genomic_DNA"/>
</dbReference>
<sequence>MIKSHYMFLDTEASGEPVSWDVSSVDCRDWPYLVQISWVIYTIDGDEIKREKLYIDERDFKSTSSALKIHKITDVFRQQHGSSRKDVLNRLLMDLQMYDPLLVCHFLKFDLNLLKFELERAAIKYNLDQIPAFCTLMATRYLAGTAKGRSLTLSQLYAILFYKTLQNYHDALCDTLATAECFFELSKSGYINEQSILEQINERKMTIILK</sequence>
<gene>
    <name evidence="2" type="ORF">IPZ78_09810</name>
</gene>
<dbReference type="SUPFAM" id="SSF53098">
    <property type="entry name" value="Ribonuclease H-like"/>
    <property type="match status" value="1"/>
</dbReference>
<dbReference type="InterPro" id="IPR036397">
    <property type="entry name" value="RNaseH_sf"/>
</dbReference>
<keyword evidence="2" id="KW-0269">Exonuclease</keyword>
<dbReference type="GO" id="GO:0004527">
    <property type="term" value="F:exonuclease activity"/>
    <property type="evidence" value="ECO:0007669"/>
    <property type="project" value="UniProtKB-KW"/>
</dbReference>
<keyword evidence="2" id="KW-0540">Nuclease</keyword>
<dbReference type="RefSeq" id="WP_225553186.1">
    <property type="nucleotide sequence ID" value="NZ_JADEYP010000016.1"/>
</dbReference>
<evidence type="ECO:0000313" key="3">
    <source>
        <dbReference type="Proteomes" id="UP001165302"/>
    </source>
</evidence>